<evidence type="ECO:0000313" key="1">
    <source>
        <dbReference type="EMBL" id="KAK7511413.1"/>
    </source>
</evidence>
<protein>
    <submittedName>
        <fullName evidence="1">Uncharacterized protein</fullName>
    </submittedName>
</protein>
<dbReference type="EMBL" id="JBBPHU010000012">
    <property type="protein sequence ID" value="KAK7511413.1"/>
    <property type="molecule type" value="Genomic_DNA"/>
</dbReference>
<sequence length="240" mass="25498">MRSGGAIKPHTAACPAHVCMWPSSRVGGLAGPPLTTSGGAGHRAGEAGWRNRKLSRGIVQRRRAALASVQREQLKALVQHRAGMQRGNDGRMAATPCTSMCHLDPGAGQQPAAMCGAASRGEGAVGVARSQQAIKTPRSWCCCLLPLLPLPLPKERSFVSSSIRRRSYTMMHGHLWFCASARSLPSGSAGTFGHWSSLRSRTGVDSLWSDAALGFFSPSLQAGQARPDQATGCCDRKRRV</sequence>
<gene>
    <name evidence="1" type="ORF">IWZ03DRAFT_59357</name>
</gene>
<name>A0ABR1KDP7_9PEZI</name>
<organism evidence="1 2">
    <name type="scientific">Phyllosticta citriasiana</name>
    <dbReference type="NCBI Taxonomy" id="595635"/>
    <lineage>
        <taxon>Eukaryota</taxon>
        <taxon>Fungi</taxon>
        <taxon>Dikarya</taxon>
        <taxon>Ascomycota</taxon>
        <taxon>Pezizomycotina</taxon>
        <taxon>Dothideomycetes</taxon>
        <taxon>Dothideomycetes incertae sedis</taxon>
        <taxon>Botryosphaeriales</taxon>
        <taxon>Phyllostictaceae</taxon>
        <taxon>Phyllosticta</taxon>
    </lineage>
</organism>
<proteinExistence type="predicted"/>
<evidence type="ECO:0000313" key="2">
    <source>
        <dbReference type="Proteomes" id="UP001363622"/>
    </source>
</evidence>
<accession>A0ABR1KDP7</accession>
<keyword evidence="2" id="KW-1185">Reference proteome</keyword>
<comment type="caution">
    <text evidence="1">The sequence shown here is derived from an EMBL/GenBank/DDBJ whole genome shotgun (WGS) entry which is preliminary data.</text>
</comment>
<reference evidence="1 2" key="1">
    <citation type="submission" date="2024-04" db="EMBL/GenBank/DDBJ databases">
        <title>Phyllosticta paracitricarpa is synonymous to the EU quarantine fungus P. citricarpa based on phylogenomic analyses.</title>
        <authorList>
            <consortium name="Lawrence Berkeley National Laboratory"/>
            <person name="Van Ingen-Buijs V.A."/>
            <person name="Van Westerhoven A.C."/>
            <person name="Haridas S."/>
            <person name="Skiadas P."/>
            <person name="Martin F."/>
            <person name="Groenewald J.Z."/>
            <person name="Crous P.W."/>
            <person name="Seidl M.F."/>
        </authorList>
    </citation>
    <scope>NUCLEOTIDE SEQUENCE [LARGE SCALE GENOMIC DNA]</scope>
    <source>
        <strain evidence="1 2">CBS 123371</strain>
    </source>
</reference>
<dbReference type="Proteomes" id="UP001363622">
    <property type="component" value="Unassembled WGS sequence"/>
</dbReference>